<reference evidence="1" key="1">
    <citation type="submission" date="2021-09" db="EMBL/GenBank/DDBJ databases">
        <title>Genomic analysis of Ralstonia spp.</title>
        <authorList>
            <person name="Aburjaile F."/>
            <person name="Ariute J.C."/>
            <person name="Pais A.K.L."/>
            <person name="Albuquerque G.M.R."/>
            <person name="Silva A.M.F."/>
            <person name="Brenig B."/>
            <person name="Azevedo V."/>
            <person name="Matiuzzi M."/>
            <person name="Ramos R."/>
            <person name="Goes-Neto A."/>
            <person name="Soares S."/>
            <person name="Iseppon A.M.B."/>
            <person name="Souza E."/>
            <person name="Gama M."/>
        </authorList>
    </citation>
    <scope>NUCLEOTIDE SEQUENCE</scope>
    <source>
        <strain evidence="1">CCRMRs91</strain>
    </source>
</reference>
<dbReference type="EMBL" id="JAIVFG010000253">
    <property type="protein sequence ID" value="MDB0574196.1"/>
    <property type="molecule type" value="Genomic_DNA"/>
</dbReference>
<sequence>MGYILAGAASACNHRPRRFVQTFLKGCWFPVHAVGYNWLRSNKEAGTYVAERIEKIMSDY</sequence>
<proteinExistence type="predicted"/>
<organism evidence="1 2">
    <name type="scientific">Ralstonia solanacearum</name>
    <name type="common">Pseudomonas solanacearum</name>
    <dbReference type="NCBI Taxonomy" id="305"/>
    <lineage>
        <taxon>Bacteria</taxon>
        <taxon>Pseudomonadati</taxon>
        <taxon>Pseudomonadota</taxon>
        <taxon>Betaproteobacteria</taxon>
        <taxon>Burkholderiales</taxon>
        <taxon>Burkholderiaceae</taxon>
        <taxon>Ralstonia</taxon>
        <taxon>Ralstonia solanacearum species complex</taxon>
    </lineage>
</organism>
<feature type="non-terminal residue" evidence="1">
    <location>
        <position position="60"/>
    </location>
</feature>
<dbReference type="Proteomes" id="UP001144050">
    <property type="component" value="Unassembled WGS sequence"/>
</dbReference>
<dbReference type="AlphaFoldDB" id="A0AAW5ZWD1"/>
<dbReference type="RefSeq" id="WP_271657577.1">
    <property type="nucleotide sequence ID" value="NZ_JAIVFG010000253.1"/>
</dbReference>
<comment type="caution">
    <text evidence="1">The sequence shown here is derived from an EMBL/GenBank/DDBJ whole genome shotgun (WGS) entry which is preliminary data.</text>
</comment>
<name>A0AAW5ZWD1_RALSL</name>
<gene>
    <name evidence="1" type="ORF">LBW59_26115</name>
</gene>
<accession>A0AAW5ZWD1</accession>
<evidence type="ECO:0000313" key="1">
    <source>
        <dbReference type="EMBL" id="MDB0574196.1"/>
    </source>
</evidence>
<evidence type="ECO:0000313" key="2">
    <source>
        <dbReference type="Proteomes" id="UP001144050"/>
    </source>
</evidence>
<protein>
    <submittedName>
        <fullName evidence="1">Uncharacterized protein</fullName>
    </submittedName>
</protein>